<feature type="region of interest" description="Disordered" evidence="3">
    <location>
        <begin position="1"/>
        <end position="52"/>
    </location>
</feature>
<gene>
    <name evidence="4" type="ORF">FVF75_09665</name>
</gene>
<evidence type="ECO:0000313" key="4">
    <source>
        <dbReference type="EMBL" id="TYB81375.1"/>
    </source>
</evidence>
<dbReference type="AlphaFoldDB" id="A0A5D0RKS5"/>
<evidence type="ECO:0008006" key="6">
    <source>
        <dbReference type="Google" id="ProtNLM"/>
    </source>
</evidence>
<dbReference type="Proteomes" id="UP000322080">
    <property type="component" value="Unassembled WGS sequence"/>
</dbReference>
<dbReference type="RefSeq" id="WP_148377769.1">
    <property type="nucleotide sequence ID" value="NZ_VSIY01000006.1"/>
</dbReference>
<dbReference type="SUPFAM" id="SSF47729">
    <property type="entry name" value="IHF-like DNA-binding proteins"/>
    <property type="match status" value="1"/>
</dbReference>
<dbReference type="InterPro" id="IPR000119">
    <property type="entry name" value="Hist_DNA-bd"/>
</dbReference>
<keyword evidence="5" id="KW-1185">Reference proteome</keyword>
<comment type="similarity">
    <text evidence="1">Belongs to the bacterial histone-like protein family.</text>
</comment>
<dbReference type="GO" id="GO:0003677">
    <property type="term" value="F:DNA binding"/>
    <property type="evidence" value="ECO:0007669"/>
    <property type="project" value="UniProtKB-KW"/>
</dbReference>
<dbReference type="EMBL" id="VSIY01000006">
    <property type="protein sequence ID" value="TYB81375.1"/>
    <property type="molecule type" value="Genomic_DNA"/>
</dbReference>
<feature type="compositionally biased region" description="Low complexity" evidence="3">
    <location>
        <begin position="32"/>
        <end position="48"/>
    </location>
</feature>
<dbReference type="Gene3D" id="4.10.520.10">
    <property type="entry name" value="IHF-like DNA-binding proteins"/>
    <property type="match status" value="1"/>
</dbReference>
<proteinExistence type="inferred from homology"/>
<dbReference type="InterPro" id="IPR010992">
    <property type="entry name" value="IHF-like_DNA-bd_dom_sf"/>
</dbReference>
<keyword evidence="2" id="KW-0238">DNA-binding</keyword>
<evidence type="ECO:0000256" key="1">
    <source>
        <dbReference type="ARBA" id="ARBA00010529"/>
    </source>
</evidence>
<reference evidence="4 5" key="1">
    <citation type="submission" date="2019-08" db="EMBL/GenBank/DDBJ databases">
        <title>Identification of a novel species of the genus Boseongicola.</title>
        <authorList>
            <person name="Zhang X.-Q."/>
        </authorList>
    </citation>
    <scope>NUCLEOTIDE SEQUENCE [LARGE SCALE GENOMIC DNA]</scope>
    <source>
        <strain evidence="4 5">HY14</strain>
    </source>
</reference>
<name>A0A5D0RKS5_9RHOB</name>
<dbReference type="GO" id="GO:0030527">
    <property type="term" value="F:structural constituent of chromatin"/>
    <property type="evidence" value="ECO:0007669"/>
    <property type="project" value="InterPro"/>
</dbReference>
<evidence type="ECO:0000256" key="2">
    <source>
        <dbReference type="ARBA" id="ARBA00023125"/>
    </source>
</evidence>
<comment type="caution">
    <text evidence="4">The sequence shown here is derived from an EMBL/GenBank/DDBJ whole genome shotgun (WGS) entry which is preliminary data.</text>
</comment>
<evidence type="ECO:0000313" key="5">
    <source>
        <dbReference type="Proteomes" id="UP000322080"/>
    </source>
</evidence>
<accession>A0A5D0RKS5</accession>
<dbReference type="Pfam" id="PF00216">
    <property type="entry name" value="Bac_DNA_binding"/>
    <property type="match status" value="1"/>
</dbReference>
<protein>
    <recommendedName>
        <fullName evidence="6">DNA-binding protein</fullName>
    </recommendedName>
</protein>
<sequence>MATTKAASTPRKRATTRASATAKPKATKAKVVKSTTAKTTPQTTTKAPVQGVTAAEAAPGQVLSKKELFARLKARTPGVKGSDTRQVMEAMLDELGEALTAGQNLKLQPLGTVKVQRQKAVGGADMVVLKLRRKKRNPEGKDPLAEAAE</sequence>
<organism evidence="4 5">
    <name type="scientific">Maritimibacter fusiformis</name>
    <dbReference type="NCBI Taxonomy" id="2603819"/>
    <lineage>
        <taxon>Bacteria</taxon>
        <taxon>Pseudomonadati</taxon>
        <taxon>Pseudomonadota</taxon>
        <taxon>Alphaproteobacteria</taxon>
        <taxon>Rhodobacterales</taxon>
        <taxon>Roseobacteraceae</taxon>
        <taxon>Maritimibacter</taxon>
    </lineage>
</organism>
<evidence type="ECO:0000256" key="3">
    <source>
        <dbReference type="SAM" id="MobiDB-lite"/>
    </source>
</evidence>